<feature type="DNA-binding region" description="OmpR/PhoB-type" evidence="4">
    <location>
        <begin position="1"/>
        <end position="94"/>
    </location>
</feature>
<keyword evidence="2" id="KW-0902">Two-component regulatory system</keyword>
<proteinExistence type="inferred from homology"/>
<dbReference type="PRINTS" id="PR00364">
    <property type="entry name" value="DISEASERSIST"/>
</dbReference>
<accession>A0ABU7WJR4</accession>
<dbReference type="CDD" id="cd15831">
    <property type="entry name" value="BTAD"/>
    <property type="match status" value="1"/>
</dbReference>
<dbReference type="SMART" id="SM01043">
    <property type="entry name" value="BTAD"/>
    <property type="match status" value="1"/>
</dbReference>
<evidence type="ECO:0000256" key="3">
    <source>
        <dbReference type="ARBA" id="ARBA00023125"/>
    </source>
</evidence>
<evidence type="ECO:0000256" key="1">
    <source>
        <dbReference type="ARBA" id="ARBA00005820"/>
    </source>
</evidence>
<comment type="caution">
    <text evidence="7">The sequence shown here is derived from an EMBL/GenBank/DDBJ whole genome shotgun (WGS) entry which is preliminary data.</text>
</comment>
<dbReference type="InterPro" id="IPR011990">
    <property type="entry name" value="TPR-like_helical_dom_sf"/>
</dbReference>
<evidence type="ECO:0000256" key="4">
    <source>
        <dbReference type="PROSITE-ProRule" id="PRU01091"/>
    </source>
</evidence>
<reference evidence="7 8" key="1">
    <citation type="submission" date="2023-08" db="EMBL/GenBank/DDBJ databases">
        <authorList>
            <person name="Sharma P."/>
            <person name="Verma V."/>
            <person name="Mohan M.K."/>
            <person name="Dubey A.K."/>
        </authorList>
    </citation>
    <scope>NUCLEOTIDE SEQUENCE [LARGE SCALE GENOMIC DNA]</scope>
    <source>
        <strain evidence="7 8">ADP4</strain>
    </source>
</reference>
<dbReference type="SMART" id="SM00862">
    <property type="entry name" value="Trans_reg_C"/>
    <property type="match status" value="1"/>
</dbReference>
<evidence type="ECO:0000259" key="6">
    <source>
        <dbReference type="PROSITE" id="PS51755"/>
    </source>
</evidence>
<gene>
    <name evidence="7" type="ORF">RB636_00830</name>
</gene>
<dbReference type="SUPFAM" id="SSF48452">
    <property type="entry name" value="TPR-like"/>
    <property type="match status" value="2"/>
</dbReference>
<keyword evidence="8" id="KW-1185">Reference proteome</keyword>
<evidence type="ECO:0000256" key="5">
    <source>
        <dbReference type="SAM" id="MobiDB-lite"/>
    </source>
</evidence>
<comment type="similarity">
    <text evidence="1">Belongs to the AfsR/DnrI/RedD regulatory family.</text>
</comment>
<dbReference type="SUPFAM" id="SSF46894">
    <property type="entry name" value="C-terminal effector domain of the bipartite response regulators"/>
    <property type="match status" value="1"/>
</dbReference>
<dbReference type="RefSeq" id="WP_331785319.1">
    <property type="nucleotide sequence ID" value="NZ_JAVFKM010000001.1"/>
</dbReference>
<dbReference type="SUPFAM" id="SSF52540">
    <property type="entry name" value="P-loop containing nucleoside triphosphate hydrolases"/>
    <property type="match status" value="1"/>
</dbReference>
<dbReference type="InterPro" id="IPR027417">
    <property type="entry name" value="P-loop_NTPase"/>
</dbReference>
<dbReference type="InterPro" id="IPR058852">
    <property type="entry name" value="HTH_77"/>
</dbReference>
<dbReference type="InterPro" id="IPR036388">
    <property type="entry name" value="WH-like_DNA-bd_sf"/>
</dbReference>
<evidence type="ECO:0000313" key="8">
    <source>
        <dbReference type="Proteomes" id="UP001348265"/>
    </source>
</evidence>
<dbReference type="Pfam" id="PF25872">
    <property type="entry name" value="HTH_77"/>
    <property type="match status" value="1"/>
</dbReference>
<dbReference type="PROSITE" id="PS51755">
    <property type="entry name" value="OMPR_PHOB"/>
    <property type="match status" value="1"/>
</dbReference>
<dbReference type="EMBL" id="JAVFKM010000001">
    <property type="protein sequence ID" value="MEF3111753.1"/>
    <property type="molecule type" value="Genomic_DNA"/>
</dbReference>
<sequence length="1187" mass="125675">MNYRYRVLGATQARRPDGTEVPVKGARLRALLAALAAGGGRPVPADRLIAQVWGEDAEPPADAPAALQALVGRLRRALGGTAVTSSPGGYGLAAGPDSIDLFRSERLTAEGTAALRDGDPARAAELLHEALALWQGPALADLPDRDSDPLAVRAERRHGEARRARLAAEVALGRAADTLAELASLATAEPLDEPLQALRIRALWAAGRQAEALQAYEEVRAGLAERLGTDPGPELRTLHAHLLAGTMEPPTAPAPASSVTRTSPAPAPATTATGTPTTPASATTATGTPTTPATATPTPTATASPPPTGRLRARLTSFVGRSGELADLTRELIGQRLVTLLGAGGVGKTRLALEAAEAAGTQGERWPDGVRVAELASVRDGTSVPEAVLTALGGRTTQVRAPGADDLRASGSPAPPLGQLVDHCGQRRMLLVLDNCEHVIDAAAELADTVLAHCPGVTVLATSREPLGVPGETVRPVEPLPPQAALRLLGERGAAARPGFRTEDDPAACAEICRRLDGLPLAVELAAARLRALTPRQIAERLDDRFRLLTGGSRTSLPRQQTLRAVVDWSWDLLTGDECAVLRRLSVFSGGCEAAEAEYVCAVPAPAEGPRSPADVLAVLTSLVDKSLVTAAPESPRGMRYRLLETVAEYAGERLTDSGERAAVERRHLTAYRELARTGEPELRGPRQAAWLERFETEHANVRAALGSAVARAEEQEGLCLALSMSWFWQLRNHQADARHWAAAVAGLGPDPFADPVRPAEPLAERCTAVPPPWSGERLREARRGVRLLVLASTSDQAGPSGPVRPESVVAAYRPGLPQTVRQPGVMWFFARLMTGGFAGLDETVDAVVRHCRELGDGWDLGLALLLRTKLLGGRPGELERSARDAEEALALFEAAGDLWGTAESLSARGDTYERRGQYALADADFERAMESSARVGADVQVPEFKARLAAVRLEGTYGRDATYGKDATYRRNDTYGTGQESGCAEGADASLSLRVREAERLLLEAVAESRPSSGETLSTARLLLARHYGRTGRTGLAREQLREAEQAFTTGTPALFTGVVTGLHGWLDCLDGEFTRAREHVRRAVRQLAGLAPLVAPHLLVHQLLCGGWSMAHSGAAQDGARLLGAYDRHAPGADGFGLQPLPPEAEARVRQQAEAALRAVLGTDAYRRAHAEGDGLTVREAVALV</sequence>
<keyword evidence="3 4" id="KW-0238">DNA-binding</keyword>
<dbReference type="Pfam" id="PF03704">
    <property type="entry name" value="BTAD"/>
    <property type="match status" value="1"/>
</dbReference>
<dbReference type="PANTHER" id="PTHR47691">
    <property type="entry name" value="REGULATOR-RELATED"/>
    <property type="match status" value="1"/>
</dbReference>
<dbReference type="InterPro" id="IPR001867">
    <property type="entry name" value="OmpR/PhoB-type_DNA-bd"/>
</dbReference>
<dbReference type="InterPro" id="IPR016032">
    <property type="entry name" value="Sig_transdc_resp-reg_C-effctor"/>
</dbReference>
<feature type="compositionally biased region" description="Low complexity" evidence="5">
    <location>
        <begin position="254"/>
        <end position="303"/>
    </location>
</feature>
<dbReference type="Gene3D" id="1.10.10.10">
    <property type="entry name" value="Winged helix-like DNA-binding domain superfamily/Winged helix DNA-binding domain"/>
    <property type="match status" value="1"/>
</dbReference>
<evidence type="ECO:0000256" key="2">
    <source>
        <dbReference type="ARBA" id="ARBA00023012"/>
    </source>
</evidence>
<organism evidence="7 8">
    <name type="scientific">Streptomyces chrestomyceticus</name>
    <dbReference type="NCBI Taxonomy" id="68185"/>
    <lineage>
        <taxon>Bacteria</taxon>
        <taxon>Bacillati</taxon>
        <taxon>Actinomycetota</taxon>
        <taxon>Actinomycetes</taxon>
        <taxon>Kitasatosporales</taxon>
        <taxon>Streptomycetaceae</taxon>
        <taxon>Streptomyces</taxon>
    </lineage>
</organism>
<dbReference type="InterPro" id="IPR005158">
    <property type="entry name" value="BTAD"/>
</dbReference>
<feature type="region of interest" description="Disordered" evidence="5">
    <location>
        <begin position="246"/>
        <end position="311"/>
    </location>
</feature>
<dbReference type="Proteomes" id="UP001348265">
    <property type="component" value="Unassembled WGS sequence"/>
</dbReference>
<name>A0ABU7WJR4_9ACTN</name>
<feature type="domain" description="OmpR/PhoB-type" evidence="6">
    <location>
        <begin position="1"/>
        <end position="94"/>
    </location>
</feature>
<dbReference type="Gene3D" id="3.40.50.300">
    <property type="entry name" value="P-loop containing nucleotide triphosphate hydrolases"/>
    <property type="match status" value="1"/>
</dbReference>
<dbReference type="Gene3D" id="1.25.40.10">
    <property type="entry name" value="Tetratricopeptide repeat domain"/>
    <property type="match status" value="2"/>
</dbReference>
<dbReference type="PANTHER" id="PTHR47691:SF3">
    <property type="entry name" value="HTH-TYPE TRANSCRIPTIONAL REGULATOR RV0890C-RELATED"/>
    <property type="match status" value="1"/>
</dbReference>
<protein>
    <submittedName>
        <fullName evidence="7">BTAD domain-containing putative transcriptional regulator</fullName>
    </submittedName>
</protein>
<evidence type="ECO:0000313" key="7">
    <source>
        <dbReference type="EMBL" id="MEF3111753.1"/>
    </source>
</evidence>